<name>A0ABV7KB43_9HYPH</name>
<protein>
    <recommendedName>
        <fullName evidence="3">PilZ domain-containing protein</fullName>
    </recommendedName>
</protein>
<dbReference type="RefSeq" id="WP_378221779.1">
    <property type="nucleotide sequence ID" value="NZ_JBHRTK010000013.1"/>
</dbReference>
<accession>A0ABV7KB43</accession>
<evidence type="ECO:0008006" key="3">
    <source>
        <dbReference type="Google" id="ProtNLM"/>
    </source>
</evidence>
<sequence length="104" mass="12314">MPEPYWPKRKNAFHLSDADRNHTIIRVRCRYCKRTAYYNPVDLIVVFGDVEVDDLMVKMRCERGRDHGRLLVECISPSAADAVGMKIRRLDSIQLRRIPIWRED</sequence>
<proteinExistence type="predicted"/>
<evidence type="ECO:0000313" key="1">
    <source>
        <dbReference type="EMBL" id="MFC3207498.1"/>
    </source>
</evidence>
<reference evidence="2" key="1">
    <citation type="journal article" date="2019" name="Int. J. Syst. Evol. Microbiol.">
        <title>The Global Catalogue of Microorganisms (GCM) 10K type strain sequencing project: providing services to taxonomists for standard genome sequencing and annotation.</title>
        <authorList>
            <consortium name="The Broad Institute Genomics Platform"/>
            <consortium name="The Broad Institute Genome Sequencing Center for Infectious Disease"/>
            <person name="Wu L."/>
            <person name="Ma J."/>
        </authorList>
    </citation>
    <scope>NUCLEOTIDE SEQUENCE [LARGE SCALE GENOMIC DNA]</scope>
    <source>
        <strain evidence="2">KCTC 52165</strain>
    </source>
</reference>
<evidence type="ECO:0000313" key="2">
    <source>
        <dbReference type="Proteomes" id="UP001595583"/>
    </source>
</evidence>
<comment type="caution">
    <text evidence="1">The sequence shown here is derived from an EMBL/GenBank/DDBJ whole genome shotgun (WGS) entry which is preliminary data.</text>
</comment>
<dbReference type="Proteomes" id="UP001595583">
    <property type="component" value="Unassembled WGS sequence"/>
</dbReference>
<dbReference type="EMBL" id="JBHRTK010000013">
    <property type="protein sequence ID" value="MFC3207498.1"/>
    <property type="molecule type" value="Genomic_DNA"/>
</dbReference>
<keyword evidence="2" id="KW-1185">Reference proteome</keyword>
<organism evidence="1 2">
    <name type="scientific">Aquamicrobium soli</name>
    <dbReference type="NCBI Taxonomy" id="1811518"/>
    <lineage>
        <taxon>Bacteria</taxon>
        <taxon>Pseudomonadati</taxon>
        <taxon>Pseudomonadota</taxon>
        <taxon>Alphaproteobacteria</taxon>
        <taxon>Hyphomicrobiales</taxon>
        <taxon>Phyllobacteriaceae</taxon>
        <taxon>Aquamicrobium</taxon>
    </lineage>
</organism>
<gene>
    <name evidence="1" type="ORF">ACFOHJ_14840</name>
</gene>